<dbReference type="Pfam" id="PF12804">
    <property type="entry name" value="NTP_transf_3"/>
    <property type="match status" value="1"/>
</dbReference>
<name>A0A848FBH4_9BURK</name>
<dbReference type="InterPro" id="IPR050065">
    <property type="entry name" value="GlmU-like"/>
</dbReference>
<evidence type="ECO:0000256" key="3">
    <source>
        <dbReference type="ARBA" id="ARBA00022842"/>
    </source>
</evidence>
<dbReference type="SUPFAM" id="SSF53448">
    <property type="entry name" value="Nucleotide-diphospho-sugar transferases"/>
    <property type="match status" value="1"/>
</dbReference>
<reference evidence="5 6" key="1">
    <citation type="submission" date="2020-04" db="EMBL/GenBank/DDBJ databases">
        <title>Azohydromonas sp. isolated from soil.</title>
        <authorList>
            <person name="Dahal R.H."/>
        </authorList>
    </citation>
    <scope>NUCLEOTIDE SEQUENCE [LARGE SCALE GENOMIC DNA]</scope>
    <source>
        <strain evidence="5 6">G-1-1-14</strain>
    </source>
</reference>
<organism evidence="5 6">
    <name type="scientific">Azohydromonas caseinilytica</name>
    <dbReference type="NCBI Taxonomy" id="2728836"/>
    <lineage>
        <taxon>Bacteria</taxon>
        <taxon>Pseudomonadati</taxon>
        <taxon>Pseudomonadota</taxon>
        <taxon>Betaproteobacteria</taxon>
        <taxon>Burkholderiales</taxon>
        <taxon>Sphaerotilaceae</taxon>
        <taxon>Azohydromonas</taxon>
    </lineage>
</organism>
<dbReference type="GO" id="GO:0016779">
    <property type="term" value="F:nucleotidyltransferase activity"/>
    <property type="evidence" value="ECO:0007669"/>
    <property type="project" value="UniProtKB-KW"/>
</dbReference>
<keyword evidence="1 5" id="KW-0808">Transferase</keyword>
<feature type="domain" description="MobA-like NTP transferase" evidence="4">
    <location>
        <begin position="17"/>
        <end position="153"/>
    </location>
</feature>
<evidence type="ECO:0000256" key="2">
    <source>
        <dbReference type="ARBA" id="ARBA00022695"/>
    </source>
</evidence>
<accession>A0A848FBH4</accession>
<proteinExistence type="predicted"/>
<keyword evidence="3" id="KW-0460">Magnesium</keyword>
<dbReference type="AlphaFoldDB" id="A0A848FBH4"/>
<dbReference type="PANTHER" id="PTHR43584:SF8">
    <property type="entry name" value="N-ACETYLMURAMATE ALPHA-1-PHOSPHATE URIDYLYLTRANSFERASE"/>
    <property type="match status" value="1"/>
</dbReference>
<evidence type="ECO:0000313" key="5">
    <source>
        <dbReference type="EMBL" id="NML16085.1"/>
    </source>
</evidence>
<dbReference type="InterPro" id="IPR029044">
    <property type="entry name" value="Nucleotide-diphossugar_trans"/>
</dbReference>
<comment type="caution">
    <text evidence="5">The sequence shown here is derived from an EMBL/GenBank/DDBJ whole genome shotgun (WGS) entry which is preliminary data.</text>
</comment>
<sequence>MTAISNELRQLAADTHVIILAAGLGTRLKENTQATPKCLVPVSGQPILERMLENLAALGVRRASIVVGYLDQAIRQFVGAWLQEQGQGLEVDFVLNERYAQSGSVLSLELALREADAECERQHLLLIEGDVVTDRRLLQRLLEQGVQGAEAATMLAPYEPALNGTFATVDGGVVSAWLHESVREPGFELQRSFKTVNLSFVRRGTPRQRLLARVSGEIARAGVKAPLEYAMHALVLEGLQIRAVLTDGLPWFEVDTPEDLAIANAMFPPLAVAA</sequence>
<dbReference type="Gene3D" id="3.90.550.10">
    <property type="entry name" value="Spore Coat Polysaccharide Biosynthesis Protein SpsA, Chain A"/>
    <property type="match status" value="1"/>
</dbReference>
<dbReference type="EMBL" id="JABBFW010000008">
    <property type="protein sequence ID" value="NML16085.1"/>
    <property type="molecule type" value="Genomic_DNA"/>
</dbReference>
<dbReference type="PANTHER" id="PTHR43584">
    <property type="entry name" value="NUCLEOTIDYL TRANSFERASE"/>
    <property type="match status" value="1"/>
</dbReference>
<dbReference type="RefSeq" id="WP_169160981.1">
    <property type="nucleotide sequence ID" value="NZ_JABBFW010000008.1"/>
</dbReference>
<dbReference type="InterPro" id="IPR025877">
    <property type="entry name" value="MobA-like_NTP_Trfase"/>
</dbReference>
<dbReference type="Proteomes" id="UP000574067">
    <property type="component" value="Unassembled WGS sequence"/>
</dbReference>
<evidence type="ECO:0000256" key="1">
    <source>
        <dbReference type="ARBA" id="ARBA00022679"/>
    </source>
</evidence>
<evidence type="ECO:0000259" key="4">
    <source>
        <dbReference type="Pfam" id="PF12804"/>
    </source>
</evidence>
<keyword evidence="6" id="KW-1185">Reference proteome</keyword>
<evidence type="ECO:0000313" key="6">
    <source>
        <dbReference type="Proteomes" id="UP000574067"/>
    </source>
</evidence>
<gene>
    <name evidence="5" type="ORF">HHL10_13975</name>
</gene>
<dbReference type="CDD" id="cd02523">
    <property type="entry name" value="PC_cytidylyltransferase"/>
    <property type="match status" value="1"/>
</dbReference>
<protein>
    <submittedName>
        <fullName evidence="5">Phosphocholine cytidylyltransferase family protein</fullName>
    </submittedName>
</protein>
<keyword evidence="2 5" id="KW-0548">Nucleotidyltransferase</keyword>